<dbReference type="RefSeq" id="WP_099471314.1">
    <property type="nucleotide sequence ID" value="NZ_CP041025.1"/>
</dbReference>
<dbReference type="InterPro" id="IPR008778">
    <property type="entry name" value="Pirin_C_dom"/>
</dbReference>
<dbReference type="PIRSF" id="PIRSF006232">
    <property type="entry name" value="Pirin"/>
    <property type="match status" value="1"/>
</dbReference>
<comment type="cofactor">
    <cofactor evidence="2">
        <name>Fe cation</name>
        <dbReference type="ChEBI" id="CHEBI:24875"/>
    </cofactor>
    <text evidence="2">Binds 1 Fe cation per subunit.</text>
</comment>
<dbReference type="AlphaFoldDB" id="A0A2G4YTR6"/>
<dbReference type="InParanoid" id="A0A2G4YTR6"/>
<reference evidence="6 7" key="1">
    <citation type="submission" date="2017-10" db="EMBL/GenBank/DDBJ databases">
        <title>Frigbacter circumglobatus gen. nov. sp. nov., isolated from sediment cultured in situ.</title>
        <authorList>
            <person name="Zhao Z."/>
        </authorList>
    </citation>
    <scope>NUCLEOTIDE SEQUENCE [LARGE SCALE GENOMIC DNA]</scope>
    <source>
        <strain evidence="6 7">ZYL</strain>
    </source>
</reference>
<dbReference type="InterPro" id="IPR014710">
    <property type="entry name" value="RmlC-like_jellyroll"/>
</dbReference>
<evidence type="ECO:0000259" key="4">
    <source>
        <dbReference type="Pfam" id="PF02678"/>
    </source>
</evidence>
<dbReference type="Pfam" id="PF05726">
    <property type="entry name" value="Pirin_C"/>
    <property type="match status" value="1"/>
</dbReference>
<dbReference type="Gene3D" id="2.60.120.10">
    <property type="entry name" value="Jelly Rolls"/>
    <property type="match status" value="2"/>
</dbReference>
<evidence type="ECO:0000313" key="7">
    <source>
        <dbReference type="Proteomes" id="UP000229730"/>
    </source>
</evidence>
<protein>
    <submittedName>
        <fullName evidence="6">Quercetin 2,3-dioxygenase</fullName>
    </submittedName>
</protein>
<dbReference type="InterPro" id="IPR012093">
    <property type="entry name" value="Pirin"/>
</dbReference>
<feature type="binding site" evidence="2">
    <location>
        <position position="104"/>
    </location>
    <ligand>
        <name>Fe cation</name>
        <dbReference type="ChEBI" id="CHEBI:24875"/>
    </ligand>
</feature>
<dbReference type="Pfam" id="PF02678">
    <property type="entry name" value="Pirin"/>
    <property type="match status" value="1"/>
</dbReference>
<name>A0A2G4YTR6_9PROT</name>
<keyword evidence="2" id="KW-0479">Metal-binding</keyword>
<accession>A0A2G4YTR6</accession>
<dbReference type="InterPro" id="IPR011051">
    <property type="entry name" value="RmlC_Cupin_sf"/>
</dbReference>
<dbReference type="GO" id="GO:0046872">
    <property type="term" value="F:metal ion binding"/>
    <property type="evidence" value="ECO:0007669"/>
    <property type="project" value="UniProtKB-KW"/>
</dbReference>
<dbReference type="CDD" id="cd02909">
    <property type="entry name" value="cupin_pirin_N"/>
    <property type="match status" value="1"/>
</dbReference>
<organism evidence="6 7">
    <name type="scientific">Paremcibacter congregatus</name>
    <dbReference type="NCBI Taxonomy" id="2043170"/>
    <lineage>
        <taxon>Bacteria</taxon>
        <taxon>Pseudomonadati</taxon>
        <taxon>Pseudomonadota</taxon>
        <taxon>Alphaproteobacteria</taxon>
        <taxon>Emcibacterales</taxon>
        <taxon>Emcibacteraceae</taxon>
        <taxon>Paremcibacter</taxon>
    </lineage>
</organism>
<feature type="domain" description="Pirin C-terminal" evidence="5">
    <location>
        <begin position="179"/>
        <end position="278"/>
    </location>
</feature>
<dbReference type="GO" id="GO:0051213">
    <property type="term" value="F:dioxygenase activity"/>
    <property type="evidence" value="ECO:0007669"/>
    <property type="project" value="UniProtKB-KW"/>
</dbReference>
<keyword evidence="2" id="KW-0408">Iron</keyword>
<sequence length="286" mass="31295">MSKVRQIITISPGQAASDGAGVKLTRLMGTGEVKHLDPFLLMDTFESDNPNDYIGGFPEHPHRGFETVTYLLAGRMRHKDNAGHEGVINPGDVQWMTAGRGILHSEMPEQQDGLLRGFQFWVNLPARDKMTAPRYQEYAVNSIPTESLVPGGTIKVISGRTDQGTEGPVRGVATAPIFFDVTLPEGASFSQSLPESHNGFLYMVAGRAEIGSDLLGERHLGLLGDGDLVHVTAGDQGARFLLLGGQRIEEPIARSGPFVMNTEEEIRQAYQDYRAGRFLGEDQWDC</sequence>
<evidence type="ECO:0000256" key="1">
    <source>
        <dbReference type="ARBA" id="ARBA00008416"/>
    </source>
</evidence>
<keyword evidence="7" id="KW-1185">Reference proteome</keyword>
<gene>
    <name evidence="6" type="ORF">CRD36_03335</name>
</gene>
<proteinExistence type="inferred from homology"/>
<dbReference type="InterPro" id="IPR003829">
    <property type="entry name" value="Pirin_N_dom"/>
</dbReference>
<dbReference type="PANTHER" id="PTHR13903">
    <property type="entry name" value="PIRIN-RELATED"/>
    <property type="match status" value="1"/>
</dbReference>
<dbReference type="EMBL" id="PDEM01000009">
    <property type="protein sequence ID" value="PHZ85729.1"/>
    <property type="molecule type" value="Genomic_DNA"/>
</dbReference>
<evidence type="ECO:0000259" key="5">
    <source>
        <dbReference type="Pfam" id="PF05726"/>
    </source>
</evidence>
<dbReference type="SUPFAM" id="SSF51182">
    <property type="entry name" value="RmlC-like cupins"/>
    <property type="match status" value="1"/>
</dbReference>
<feature type="domain" description="Pirin N-terminal" evidence="4">
    <location>
        <begin position="23"/>
        <end position="122"/>
    </location>
</feature>
<dbReference type="PANTHER" id="PTHR13903:SF8">
    <property type="entry name" value="PIRIN"/>
    <property type="match status" value="1"/>
</dbReference>
<feature type="binding site" evidence="2">
    <location>
        <position position="60"/>
    </location>
    <ligand>
        <name>Fe cation</name>
        <dbReference type="ChEBI" id="CHEBI:24875"/>
    </ligand>
</feature>
<keyword evidence="6" id="KW-0223">Dioxygenase</keyword>
<dbReference type="CDD" id="cd02247">
    <property type="entry name" value="cupin_pirin_C"/>
    <property type="match status" value="1"/>
</dbReference>
<comment type="similarity">
    <text evidence="1 3">Belongs to the pirin family.</text>
</comment>
<feature type="binding site" evidence="2">
    <location>
        <position position="106"/>
    </location>
    <ligand>
        <name>Fe cation</name>
        <dbReference type="ChEBI" id="CHEBI:24875"/>
    </ligand>
</feature>
<evidence type="ECO:0000256" key="3">
    <source>
        <dbReference type="RuleBase" id="RU003457"/>
    </source>
</evidence>
<dbReference type="Proteomes" id="UP000229730">
    <property type="component" value="Unassembled WGS sequence"/>
</dbReference>
<evidence type="ECO:0000313" key="6">
    <source>
        <dbReference type="EMBL" id="PHZ85729.1"/>
    </source>
</evidence>
<feature type="binding site" evidence="2">
    <location>
        <position position="62"/>
    </location>
    <ligand>
        <name>Fe cation</name>
        <dbReference type="ChEBI" id="CHEBI:24875"/>
    </ligand>
</feature>
<comment type="caution">
    <text evidence="6">The sequence shown here is derived from an EMBL/GenBank/DDBJ whole genome shotgun (WGS) entry which is preliminary data.</text>
</comment>
<keyword evidence="6" id="KW-0560">Oxidoreductase</keyword>
<dbReference type="OrthoDB" id="9780903at2"/>
<evidence type="ECO:0000256" key="2">
    <source>
        <dbReference type="PIRSR" id="PIRSR006232-1"/>
    </source>
</evidence>